<reference evidence="4 5" key="1">
    <citation type="journal article" date="2017" name="Genome Biol.">
        <title>New reference genome sequences of hot pepper reveal the massive evolution of plant disease-resistance genes by retroduplication.</title>
        <authorList>
            <person name="Kim S."/>
            <person name="Park J."/>
            <person name="Yeom S.I."/>
            <person name="Kim Y.M."/>
            <person name="Seo E."/>
            <person name="Kim K.T."/>
            <person name="Kim M.S."/>
            <person name="Lee J.M."/>
            <person name="Cheong K."/>
            <person name="Shin H.S."/>
            <person name="Kim S.B."/>
            <person name="Han K."/>
            <person name="Lee J."/>
            <person name="Park M."/>
            <person name="Lee H.A."/>
            <person name="Lee H.Y."/>
            <person name="Lee Y."/>
            <person name="Oh S."/>
            <person name="Lee J.H."/>
            <person name="Choi E."/>
            <person name="Choi E."/>
            <person name="Lee S.E."/>
            <person name="Jeon J."/>
            <person name="Kim H."/>
            <person name="Choi G."/>
            <person name="Song H."/>
            <person name="Lee J."/>
            <person name="Lee S.C."/>
            <person name="Kwon J.K."/>
            <person name="Lee H.Y."/>
            <person name="Koo N."/>
            <person name="Hong Y."/>
            <person name="Kim R.W."/>
            <person name="Kang W.H."/>
            <person name="Huh J.H."/>
            <person name="Kang B.C."/>
            <person name="Yang T.J."/>
            <person name="Lee Y.H."/>
            <person name="Bennetzen J.L."/>
            <person name="Choi D."/>
        </authorList>
    </citation>
    <scope>NUCLEOTIDE SEQUENCE [LARGE SCALE GENOMIC DNA]</scope>
    <source>
        <strain evidence="5">cv. PBC81</strain>
    </source>
</reference>
<keyword evidence="1" id="KW-0694">RNA-binding</keyword>
<protein>
    <submittedName>
        <fullName evidence="4">RNA pseudouridine synthase 2, chloroplastic</fullName>
    </submittedName>
</protein>
<feature type="region of interest" description="Disordered" evidence="2">
    <location>
        <begin position="113"/>
        <end position="132"/>
    </location>
</feature>
<dbReference type="CDD" id="cd00165">
    <property type="entry name" value="S4"/>
    <property type="match status" value="1"/>
</dbReference>
<dbReference type="Gene3D" id="3.10.290.10">
    <property type="entry name" value="RNA-binding S4 domain"/>
    <property type="match status" value="1"/>
</dbReference>
<dbReference type="Pfam" id="PF01479">
    <property type="entry name" value="S4"/>
    <property type="match status" value="1"/>
</dbReference>
<dbReference type="AlphaFoldDB" id="A0A2G2V597"/>
<sequence>MAMQALNTTSFSLLQQNPNKLFSLCSVSNFIRREFSKFAGDSNSDDSPVENTGRRSKISGVKLDETVDASSDKQRLDVWVSSQLNGVKRDRVQSSILSGLVSVNGRVTDKVSHKVKGRDKVNGTIADLKPQS</sequence>
<evidence type="ECO:0000313" key="4">
    <source>
        <dbReference type="EMBL" id="PHT28163.1"/>
    </source>
</evidence>
<accession>A0A2G2V597</accession>
<name>A0A2G2V597_CAPBA</name>
<reference evidence="5" key="2">
    <citation type="journal article" date="2017" name="J. Anim. Genet.">
        <title>Multiple reference genome sequences of hot pepper reveal the massive evolution of plant disease resistance genes by retroduplication.</title>
        <authorList>
            <person name="Kim S."/>
            <person name="Park J."/>
            <person name="Yeom S.-I."/>
            <person name="Kim Y.-M."/>
            <person name="Seo E."/>
            <person name="Kim K.-T."/>
            <person name="Kim M.-S."/>
            <person name="Lee J.M."/>
            <person name="Cheong K."/>
            <person name="Shin H.-S."/>
            <person name="Kim S.-B."/>
            <person name="Han K."/>
            <person name="Lee J."/>
            <person name="Park M."/>
            <person name="Lee H.-A."/>
            <person name="Lee H.-Y."/>
            <person name="Lee Y."/>
            <person name="Oh S."/>
            <person name="Lee J.H."/>
            <person name="Choi E."/>
            <person name="Choi E."/>
            <person name="Lee S.E."/>
            <person name="Jeon J."/>
            <person name="Kim H."/>
            <person name="Choi G."/>
            <person name="Song H."/>
            <person name="Lee J."/>
            <person name="Lee S.-C."/>
            <person name="Kwon J.-K."/>
            <person name="Lee H.-Y."/>
            <person name="Koo N."/>
            <person name="Hong Y."/>
            <person name="Kim R.W."/>
            <person name="Kang W.-H."/>
            <person name="Huh J.H."/>
            <person name="Kang B.-C."/>
            <person name="Yang T.-J."/>
            <person name="Lee Y.-H."/>
            <person name="Bennetzen J.L."/>
            <person name="Choi D."/>
        </authorList>
    </citation>
    <scope>NUCLEOTIDE SEQUENCE [LARGE SCALE GENOMIC DNA]</scope>
    <source>
        <strain evidence="5">cv. PBC81</strain>
    </source>
</reference>
<gene>
    <name evidence="4" type="ORF">CQW23_32244</name>
</gene>
<dbReference type="SUPFAM" id="SSF55174">
    <property type="entry name" value="Alpha-L RNA-binding motif"/>
    <property type="match status" value="1"/>
</dbReference>
<dbReference type="STRING" id="33114.A0A2G2V597"/>
<evidence type="ECO:0000313" key="5">
    <source>
        <dbReference type="Proteomes" id="UP000224567"/>
    </source>
</evidence>
<dbReference type="OrthoDB" id="418349at2759"/>
<feature type="domain" description="RNA-binding S4" evidence="3">
    <location>
        <begin position="74"/>
        <end position="121"/>
    </location>
</feature>
<dbReference type="PROSITE" id="PS50889">
    <property type="entry name" value="S4"/>
    <property type="match status" value="1"/>
</dbReference>
<evidence type="ECO:0000256" key="1">
    <source>
        <dbReference type="PROSITE-ProRule" id="PRU00182"/>
    </source>
</evidence>
<dbReference type="GO" id="GO:0003723">
    <property type="term" value="F:RNA binding"/>
    <property type="evidence" value="ECO:0007669"/>
    <property type="project" value="UniProtKB-KW"/>
</dbReference>
<proteinExistence type="predicted"/>
<organism evidence="4 5">
    <name type="scientific">Capsicum baccatum</name>
    <name type="common">Peruvian pepper</name>
    <dbReference type="NCBI Taxonomy" id="33114"/>
    <lineage>
        <taxon>Eukaryota</taxon>
        <taxon>Viridiplantae</taxon>
        <taxon>Streptophyta</taxon>
        <taxon>Embryophyta</taxon>
        <taxon>Tracheophyta</taxon>
        <taxon>Spermatophyta</taxon>
        <taxon>Magnoliopsida</taxon>
        <taxon>eudicotyledons</taxon>
        <taxon>Gunneridae</taxon>
        <taxon>Pentapetalae</taxon>
        <taxon>asterids</taxon>
        <taxon>lamiids</taxon>
        <taxon>Solanales</taxon>
        <taxon>Solanaceae</taxon>
        <taxon>Solanoideae</taxon>
        <taxon>Capsiceae</taxon>
        <taxon>Capsicum</taxon>
    </lineage>
</organism>
<dbReference type="InterPro" id="IPR036986">
    <property type="entry name" value="S4_RNA-bd_sf"/>
</dbReference>
<comment type="caution">
    <text evidence="4">The sequence shown here is derived from an EMBL/GenBank/DDBJ whole genome shotgun (WGS) entry which is preliminary data.</text>
</comment>
<keyword evidence="5" id="KW-1185">Reference proteome</keyword>
<feature type="region of interest" description="Disordered" evidence="2">
    <location>
        <begin position="38"/>
        <end position="57"/>
    </location>
</feature>
<dbReference type="EMBL" id="MLFT02000255">
    <property type="protein sequence ID" value="PHT28163.1"/>
    <property type="molecule type" value="Genomic_DNA"/>
</dbReference>
<evidence type="ECO:0000256" key="2">
    <source>
        <dbReference type="SAM" id="MobiDB-lite"/>
    </source>
</evidence>
<dbReference type="Proteomes" id="UP000224567">
    <property type="component" value="Unassembled WGS sequence"/>
</dbReference>
<evidence type="ECO:0000259" key="3">
    <source>
        <dbReference type="Pfam" id="PF01479"/>
    </source>
</evidence>
<dbReference type="InterPro" id="IPR002942">
    <property type="entry name" value="S4_RNA-bd"/>
</dbReference>